<evidence type="ECO:0000313" key="10">
    <source>
        <dbReference type="Proteomes" id="UP001153712"/>
    </source>
</evidence>
<comment type="subcellular location">
    <subcellularLocation>
        <location evidence="1">Membrane</location>
        <topology evidence="1">Multi-pass membrane protein</topology>
    </subcellularLocation>
</comment>
<evidence type="ECO:0000256" key="4">
    <source>
        <dbReference type="ARBA" id="ARBA00023136"/>
    </source>
</evidence>
<feature type="transmembrane region" description="Helical" evidence="5">
    <location>
        <begin position="250"/>
        <end position="273"/>
    </location>
</feature>
<feature type="chain" id="PRO_5040414280" evidence="6">
    <location>
        <begin position="24"/>
        <end position="444"/>
    </location>
</feature>
<dbReference type="PANTHER" id="PTHR18945">
    <property type="entry name" value="NEUROTRANSMITTER GATED ION CHANNEL"/>
    <property type="match status" value="1"/>
</dbReference>
<dbReference type="Proteomes" id="UP001153712">
    <property type="component" value="Chromosome 2"/>
</dbReference>
<protein>
    <submittedName>
        <fullName evidence="9">Uncharacterized protein</fullName>
    </submittedName>
</protein>
<dbReference type="InterPro" id="IPR006029">
    <property type="entry name" value="Neurotrans-gated_channel_TM"/>
</dbReference>
<dbReference type="InterPro" id="IPR036734">
    <property type="entry name" value="Neur_chan_lig-bd_sf"/>
</dbReference>
<dbReference type="Gene3D" id="2.70.170.10">
    <property type="entry name" value="Neurotransmitter-gated ion-channel ligand-binding domain"/>
    <property type="match status" value="1"/>
</dbReference>
<sequence length="444" mass="50845">MNCAKAVRLALYLVLSTCSQIQSGFTTTKVGPQPLWNATYTDKLRHDLLLNYDKFARPAQHYNKTTVQLGIDIRHLEFNEFKSTLMVFAWLRLIWDDEKLQWNASDYGDINALHIAEHEIWQPDIYLYNSAVSSPLSQYVNTHILVYPGGQVLWVPPVQLTVLCTVHLRYWPFDKQECELVFGSWTYHGDQIDLAHYNNQTTVNLDLVVTNAEWDITRAVQIRSEKKYPCCEEPYPDITVKLSLSRNPNAYKAIIITPAFVIIVLTLLTFWLPPQAGEKILINGCTTVIICLFMLYFSQKLPLMGKEIPLVVLFYASCLYIVSISMIGSVVVITMSRSKQSSNLPWIIKQPLTGKFGKLLGLDSYIHQSANSNHRMAVEEMRDHQVTDFDDGNGSEDHQIFKSQMSVNKSYQQKDWILLAVAIDRLSFCFYCVLFAILSLAYSL</sequence>
<evidence type="ECO:0000259" key="8">
    <source>
        <dbReference type="Pfam" id="PF02932"/>
    </source>
</evidence>
<dbReference type="FunFam" id="2.70.170.10:FF:000028">
    <property type="entry name" value="AcetylCholine Receptor"/>
    <property type="match status" value="1"/>
</dbReference>
<name>A0A9N9TMA9_PHYSR</name>
<evidence type="ECO:0000313" key="9">
    <source>
        <dbReference type="EMBL" id="CAG9858582.1"/>
    </source>
</evidence>
<feature type="signal peptide" evidence="6">
    <location>
        <begin position="1"/>
        <end position="23"/>
    </location>
</feature>
<dbReference type="CDD" id="cd18997">
    <property type="entry name" value="LGIC_ECD_nAChR"/>
    <property type="match status" value="1"/>
</dbReference>
<dbReference type="PRINTS" id="PR00252">
    <property type="entry name" value="NRIONCHANNEL"/>
</dbReference>
<dbReference type="OrthoDB" id="410315at2759"/>
<evidence type="ECO:0000256" key="5">
    <source>
        <dbReference type="SAM" id="Phobius"/>
    </source>
</evidence>
<dbReference type="SUPFAM" id="SSF90112">
    <property type="entry name" value="Neurotransmitter-gated ion-channel transmembrane pore"/>
    <property type="match status" value="1"/>
</dbReference>
<dbReference type="AlphaFoldDB" id="A0A9N9TMA9"/>
<evidence type="ECO:0000259" key="7">
    <source>
        <dbReference type="Pfam" id="PF02931"/>
    </source>
</evidence>
<dbReference type="SUPFAM" id="SSF63712">
    <property type="entry name" value="Nicotinic receptor ligand binding domain-like"/>
    <property type="match status" value="1"/>
</dbReference>
<dbReference type="GO" id="GO:0005230">
    <property type="term" value="F:extracellular ligand-gated monoatomic ion channel activity"/>
    <property type="evidence" value="ECO:0007669"/>
    <property type="project" value="InterPro"/>
</dbReference>
<evidence type="ECO:0000256" key="6">
    <source>
        <dbReference type="SAM" id="SignalP"/>
    </source>
</evidence>
<dbReference type="Gene3D" id="1.20.58.390">
    <property type="entry name" value="Neurotransmitter-gated ion-channel transmembrane domain"/>
    <property type="match status" value="1"/>
</dbReference>
<feature type="domain" description="Neurotransmitter-gated ion-channel transmembrane" evidence="8">
    <location>
        <begin position="255"/>
        <end position="383"/>
    </location>
</feature>
<organism evidence="9 10">
    <name type="scientific">Phyllotreta striolata</name>
    <name type="common">Striped flea beetle</name>
    <name type="synonym">Crioceris striolata</name>
    <dbReference type="NCBI Taxonomy" id="444603"/>
    <lineage>
        <taxon>Eukaryota</taxon>
        <taxon>Metazoa</taxon>
        <taxon>Ecdysozoa</taxon>
        <taxon>Arthropoda</taxon>
        <taxon>Hexapoda</taxon>
        <taxon>Insecta</taxon>
        <taxon>Pterygota</taxon>
        <taxon>Neoptera</taxon>
        <taxon>Endopterygota</taxon>
        <taxon>Coleoptera</taxon>
        <taxon>Polyphaga</taxon>
        <taxon>Cucujiformia</taxon>
        <taxon>Chrysomeloidea</taxon>
        <taxon>Chrysomelidae</taxon>
        <taxon>Galerucinae</taxon>
        <taxon>Alticini</taxon>
        <taxon>Phyllotreta</taxon>
    </lineage>
</organism>
<evidence type="ECO:0000256" key="2">
    <source>
        <dbReference type="ARBA" id="ARBA00022692"/>
    </source>
</evidence>
<feature type="transmembrane region" description="Helical" evidence="5">
    <location>
        <begin position="280"/>
        <end position="298"/>
    </location>
</feature>
<dbReference type="InterPro" id="IPR038050">
    <property type="entry name" value="Neuro_actylchol_rec"/>
</dbReference>
<dbReference type="GO" id="GO:0004888">
    <property type="term" value="F:transmembrane signaling receptor activity"/>
    <property type="evidence" value="ECO:0007669"/>
    <property type="project" value="InterPro"/>
</dbReference>
<keyword evidence="6" id="KW-0732">Signal</keyword>
<feature type="transmembrane region" description="Helical" evidence="5">
    <location>
        <begin position="416"/>
        <end position="442"/>
    </location>
</feature>
<evidence type="ECO:0000256" key="1">
    <source>
        <dbReference type="ARBA" id="ARBA00004141"/>
    </source>
</evidence>
<evidence type="ECO:0000256" key="3">
    <source>
        <dbReference type="ARBA" id="ARBA00022989"/>
    </source>
</evidence>
<dbReference type="GO" id="GO:0016020">
    <property type="term" value="C:membrane"/>
    <property type="evidence" value="ECO:0007669"/>
    <property type="project" value="UniProtKB-SubCell"/>
</dbReference>
<dbReference type="EMBL" id="OU900095">
    <property type="protein sequence ID" value="CAG9858582.1"/>
    <property type="molecule type" value="Genomic_DNA"/>
</dbReference>
<dbReference type="InterPro" id="IPR006202">
    <property type="entry name" value="Neur_chan_lig-bd"/>
</dbReference>
<dbReference type="InterPro" id="IPR036719">
    <property type="entry name" value="Neuro-gated_channel_TM_sf"/>
</dbReference>
<keyword evidence="4 5" id="KW-0472">Membrane</keyword>
<dbReference type="CDD" id="cd19051">
    <property type="entry name" value="LGIC_TM_cation"/>
    <property type="match status" value="1"/>
</dbReference>
<dbReference type="FunFam" id="1.20.58.390:FF:000092">
    <property type="entry name" value="Nicotinic acetylcholine receptor subunit alpha10"/>
    <property type="match status" value="1"/>
</dbReference>
<dbReference type="Pfam" id="PF02931">
    <property type="entry name" value="Neur_chan_LBD"/>
    <property type="match status" value="1"/>
</dbReference>
<reference evidence="9" key="1">
    <citation type="submission" date="2022-01" db="EMBL/GenBank/DDBJ databases">
        <authorList>
            <person name="King R."/>
        </authorList>
    </citation>
    <scope>NUCLEOTIDE SEQUENCE</scope>
</reference>
<gene>
    <name evidence="9" type="ORF">PHYEVI_LOCUS4971</name>
</gene>
<keyword evidence="2 5" id="KW-0812">Transmembrane</keyword>
<keyword evidence="10" id="KW-1185">Reference proteome</keyword>
<accession>A0A9N9TMA9</accession>
<dbReference type="InterPro" id="IPR006201">
    <property type="entry name" value="Neur_channel"/>
</dbReference>
<dbReference type="Pfam" id="PF02932">
    <property type="entry name" value="Neur_chan_memb"/>
    <property type="match status" value="1"/>
</dbReference>
<feature type="transmembrane region" description="Helical" evidence="5">
    <location>
        <begin position="310"/>
        <end position="333"/>
    </location>
</feature>
<proteinExistence type="predicted"/>
<feature type="domain" description="Neurotransmitter-gated ion-channel ligand-binding" evidence="7">
    <location>
        <begin position="42"/>
        <end position="248"/>
    </location>
</feature>
<keyword evidence="3 5" id="KW-1133">Transmembrane helix</keyword>